<dbReference type="EMBL" id="BSFD01000001">
    <property type="protein sequence ID" value="GLK47279.1"/>
    <property type="molecule type" value="Genomic_DNA"/>
</dbReference>
<accession>A0ABQ5T5H5</accession>
<reference evidence="2" key="2">
    <citation type="submission" date="2023-01" db="EMBL/GenBank/DDBJ databases">
        <authorList>
            <person name="Sun Q."/>
            <person name="Evtushenko L."/>
        </authorList>
    </citation>
    <scope>NUCLEOTIDE SEQUENCE</scope>
    <source>
        <strain evidence="2">VKM B-1499</strain>
    </source>
</reference>
<feature type="region of interest" description="Disordered" evidence="1">
    <location>
        <begin position="47"/>
        <end position="81"/>
    </location>
</feature>
<organism evidence="2 3">
    <name type="scientific">Brevundimonas intermedia</name>
    <dbReference type="NCBI Taxonomy" id="74315"/>
    <lineage>
        <taxon>Bacteria</taxon>
        <taxon>Pseudomonadati</taxon>
        <taxon>Pseudomonadota</taxon>
        <taxon>Alphaproteobacteria</taxon>
        <taxon>Caulobacterales</taxon>
        <taxon>Caulobacteraceae</taxon>
        <taxon>Brevundimonas</taxon>
    </lineage>
</organism>
<keyword evidence="3" id="KW-1185">Reference proteome</keyword>
<name>A0ABQ5T5H5_9CAUL</name>
<evidence type="ECO:0000313" key="2">
    <source>
        <dbReference type="EMBL" id="GLK47279.1"/>
    </source>
</evidence>
<evidence type="ECO:0000256" key="1">
    <source>
        <dbReference type="SAM" id="MobiDB-lite"/>
    </source>
</evidence>
<reference evidence="2" key="1">
    <citation type="journal article" date="2014" name="Int. J. Syst. Evol. Microbiol.">
        <title>Complete genome of a new Firmicutes species belonging to the dominant human colonic microbiota ('Ruminococcus bicirculans') reveals two chromosomes and a selective capacity to utilize plant glucans.</title>
        <authorList>
            <consortium name="NISC Comparative Sequencing Program"/>
            <person name="Wegmann U."/>
            <person name="Louis P."/>
            <person name="Goesmann A."/>
            <person name="Henrissat B."/>
            <person name="Duncan S.H."/>
            <person name="Flint H.J."/>
        </authorList>
    </citation>
    <scope>NUCLEOTIDE SEQUENCE</scope>
    <source>
        <strain evidence="2">VKM B-1499</strain>
    </source>
</reference>
<proteinExistence type="predicted"/>
<dbReference type="Proteomes" id="UP001143509">
    <property type="component" value="Unassembled WGS sequence"/>
</dbReference>
<gene>
    <name evidence="2" type="ORF">GCM10017620_02520</name>
</gene>
<protein>
    <submittedName>
        <fullName evidence="2">Uncharacterized protein</fullName>
    </submittedName>
</protein>
<sequence length="128" mass="14058">MAAKDAALLHIWIVTRVILTYRQYTRGFYTMIILAFTLAISGQTTTLPLPTDSSAVPGQTTEAATASRSNGTAAEERRAGRPLVCRNEPVVGSRFPVRRCRPADLTPEERALAADQLRRQQIVTMNGD</sequence>
<feature type="compositionally biased region" description="Polar residues" evidence="1">
    <location>
        <begin position="47"/>
        <end position="72"/>
    </location>
</feature>
<evidence type="ECO:0000313" key="3">
    <source>
        <dbReference type="Proteomes" id="UP001143509"/>
    </source>
</evidence>
<comment type="caution">
    <text evidence="2">The sequence shown here is derived from an EMBL/GenBank/DDBJ whole genome shotgun (WGS) entry which is preliminary data.</text>
</comment>